<protein>
    <submittedName>
        <fullName evidence="1">Uncharacterized protein</fullName>
    </submittedName>
</protein>
<keyword evidence="2" id="KW-1185">Reference proteome</keyword>
<dbReference type="Proteomes" id="UP000821865">
    <property type="component" value="Chromosome 9"/>
</dbReference>
<comment type="caution">
    <text evidence="1">The sequence shown here is derived from an EMBL/GenBank/DDBJ whole genome shotgun (WGS) entry which is preliminary data.</text>
</comment>
<accession>A0ACB8C2H5</accession>
<evidence type="ECO:0000313" key="1">
    <source>
        <dbReference type="EMBL" id="KAH7933043.1"/>
    </source>
</evidence>
<evidence type="ECO:0000313" key="2">
    <source>
        <dbReference type="Proteomes" id="UP000821865"/>
    </source>
</evidence>
<sequence>MKRAWSAEDWGRLGFSDECTFTTNWDQRARVWRPDRTRFRPEFVQRVAASGRTVVSVRGCITRDGFGPLVRIQGALTADKYSDILDTGSVGAERYIGRHQTTVSRCVRDVSDALIDAAVRKRWLAFPKTAAERAYIKERFLFRGNITNVVGCVDGTYVGIKAPSRSNPDVVKANCFSRKADYALNTIGGDSGYPLEPWLLTPVAGHPSPPSPEAEYNKVHTAMRAVVELCIGILKERYRCLQKYRALHHEPGRAGHIVAACVTLHNICLAAGEPVLSDEEVDDSDDIDTDDEQQPQQSTPTVPLSTPSTAQSVSQQVRRMLFSKGKALRDSKLQLYQQGRPQRISYLNRVRRRFRRLRAT</sequence>
<reference evidence="1" key="1">
    <citation type="submission" date="2020-05" db="EMBL/GenBank/DDBJ databases">
        <title>Large-scale comparative analyses of tick genomes elucidate their genetic diversity and vector capacities.</title>
        <authorList>
            <person name="Jia N."/>
            <person name="Wang J."/>
            <person name="Shi W."/>
            <person name="Du L."/>
            <person name="Sun Y."/>
            <person name="Zhan W."/>
            <person name="Jiang J."/>
            <person name="Wang Q."/>
            <person name="Zhang B."/>
            <person name="Ji P."/>
            <person name="Sakyi L.B."/>
            <person name="Cui X."/>
            <person name="Yuan T."/>
            <person name="Jiang B."/>
            <person name="Yang W."/>
            <person name="Lam T.T.-Y."/>
            <person name="Chang Q."/>
            <person name="Ding S."/>
            <person name="Wang X."/>
            <person name="Zhu J."/>
            <person name="Ruan X."/>
            <person name="Zhao L."/>
            <person name="Wei J."/>
            <person name="Que T."/>
            <person name="Du C."/>
            <person name="Cheng J."/>
            <person name="Dai P."/>
            <person name="Han X."/>
            <person name="Huang E."/>
            <person name="Gao Y."/>
            <person name="Liu J."/>
            <person name="Shao H."/>
            <person name="Ye R."/>
            <person name="Li L."/>
            <person name="Wei W."/>
            <person name="Wang X."/>
            <person name="Wang C."/>
            <person name="Yang T."/>
            <person name="Huo Q."/>
            <person name="Li W."/>
            <person name="Guo W."/>
            <person name="Chen H."/>
            <person name="Zhou L."/>
            <person name="Ni X."/>
            <person name="Tian J."/>
            <person name="Zhou Y."/>
            <person name="Sheng Y."/>
            <person name="Liu T."/>
            <person name="Pan Y."/>
            <person name="Xia L."/>
            <person name="Li J."/>
            <person name="Zhao F."/>
            <person name="Cao W."/>
        </authorList>
    </citation>
    <scope>NUCLEOTIDE SEQUENCE</scope>
    <source>
        <strain evidence="1">Dsil-2018</strain>
    </source>
</reference>
<gene>
    <name evidence="1" type="ORF">HPB49_007461</name>
</gene>
<organism evidence="1 2">
    <name type="scientific">Dermacentor silvarum</name>
    <name type="common">Tick</name>
    <dbReference type="NCBI Taxonomy" id="543639"/>
    <lineage>
        <taxon>Eukaryota</taxon>
        <taxon>Metazoa</taxon>
        <taxon>Ecdysozoa</taxon>
        <taxon>Arthropoda</taxon>
        <taxon>Chelicerata</taxon>
        <taxon>Arachnida</taxon>
        <taxon>Acari</taxon>
        <taxon>Parasitiformes</taxon>
        <taxon>Ixodida</taxon>
        <taxon>Ixodoidea</taxon>
        <taxon>Ixodidae</taxon>
        <taxon>Rhipicephalinae</taxon>
        <taxon>Dermacentor</taxon>
    </lineage>
</organism>
<name>A0ACB8C2H5_DERSI</name>
<proteinExistence type="predicted"/>
<dbReference type="EMBL" id="CM023478">
    <property type="protein sequence ID" value="KAH7933043.1"/>
    <property type="molecule type" value="Genomic_DNA"/>
</dbReference>